<dbReference type="GO" id="GO:0003735">
    <property type="term" value="F:structural constituent of ribosome"/>
    <property type="evidence" value="ECO:0007669"/>
    <property type="project" value="InterPro"/>
</dbReference>
<dbReference type="InterPro" id="IPR037121">
    <property type="entry name" value="Ribosomal_bL25_C"/>
</dbReference>
<name>A0A972VWZ6_9GAMM</name>
<dbReference type="Gene3D" id="2.40.240.10">
    <property type="entry name" value="Ribosomal Protein L25, Chain P"/>
    <property type="match status" value="1"/>
</dbReference>
<dbReference type="Proteomes" id="UP000754644">
    <property type="component" value="Unassembled WGS sequence"/>
</dbReference>
<evidence type="ECO:0000259" key="6">
    <source>
        <dbReference type="Pfam" id="PF01386"/>
    </source>
</evidence>
<accession>A0A972VWZ6</accession>
<dbReference type="GO" id="GO:0006412">
    <property type="term" value="P:translation"/>
    <property type="evidence" value="ECO:0007669"/>
    <property type="project" value="UniProtKB-UniRule"/>
</dbReference>
<dbReference type="GO" id="GO:0008097">
    <property type="term" value="F:5S rRNA binding"/>
    <property type="evidence" value="ECO:0007669"/>
    <property type="project" value="InterPro"/>
</dbReference>
<evidence type="ECO:0000313" key="8">
    <source>
        <dbReference type="EMBL" id="NQV65126.1"/>
    </source>
</evidence>
<sequence length="218" mass="23644">MAQEFELNVEPRADLGKGASRRLRRLNDLVPAIIYGGGEEPTAITLSHKDIHRACENEAFFAHIIKLKRADGGVDNAIIKALQRHPAKDRIMHADFLRVQMDHEITVEVPFHFLNEDTAIGVKQDGGMVSHVMSSVTIACLPADLPEFIEVDVQNLGLGDSIHMNEIVLPKGVTIPELALGDDHNQVVVSVNASRATIEADAAAEESDGAAAKDSTED</sequence>
<dbReference type="NCBIfam" id="NF004130">
    <property type="entry name" value="PRK05618.1-5"/>
    <property type="match status" value="1"/>
</dbReference>
<dbReference type="NCBIfam" id="TIGR00731">
    <property type="entry name" value="bL25_bact_ctc"/>
    <property type="match status" value="1"/>
</dbReference>
<dbReference type="Pfam" id="PF14693">
    <property type="entry name" value="Ribosomal_TL5_C"/>
    <property type="match status" value="1"/>
</dbReference>
<dbReference type="InterPro" id="IPR001021">
    <property type="entry name" value="Ribosomal_bL25_long"/>
</dbReference>
<comment type="function">
    <text evidence="5">This is one of the proteins that binds to the 5S RNA in the ribosome where it forms part of the central protuberance.</text>
</comment>
<dbReference type="Gene3D" id="2.170.120.20">
    <property type="entry name" value="Ribosomal protein L25, beta domain"/>
    <property type="match status" value="1"/>
</dbReference>
<evidence type="ECO:0000256" key="2">
    <source>
        <dbReference type="ARBA" id="ARBA00022884"/>
    </source>
</evidence>
<proteinExistence type="inferred from homology"/>
<dbReference type="CDD" id="cd00495">
    <property type="entry name" value="Ribosomal_L25_TL5_CTC"/>
    <property type="match status" value="1"/>
</dbReference>
<dbReference type="InterPro" id="IPR011035">
    <property type="entry name" value="Ribosomal_bL25/Gln-tRNA_synth"/>
</dbReference>
<dbReference type="InterPro" id="IPR020930">
    <property type="entry name" value="Ribosomal_uL5_bac-type"/>
</dbReference>
<feature type="domain" description="Large ribosomal subunit protein bL25 L25" evidence="6">
    <location>
        <begin position="7"/>
        <end position="96"/>
    </location>
</feature>
<comment type="similarity">
    <text evidence="5">Belongs to the bacterial ribosomal protein bL25 family. CTC subfamily.</text>
</comment>
<keyword evidence="4 5" id="KW-0687">Ribonucleoprotein</keyword>
<comment type="subunit">
    <text evidence="5">Part of the 50S ribosomal subunit; part of the 5S rRNA/L5/L18/L25 subcomplex. Contacts the 5S rRNA. Binds to the 5S rRNA independently of L5 and L18.</text>
</comment>
<dbReference type="InterPro" id="IPR029751">
    <property type="entry name" value="Ribosomal_L25_dom"/>
</dbReference>
<gene>
    <name evidence="5" type="primary">rplY</name>
    <name evidence="5" type="synonym">ctc</name>
    <name evidence="8" type="ORF">HQ497_07165</name>
</gene>
<evidence type="ECO:0000259" key="7">
    <source>
        <dbReference type="Pfam" id="PF14693"/>
    </source>
</evidence>
<evidence type="ECO:0000256" key="5">
    <source>
        <dbReference type="HAMAP-Rule" id="MF_01334"/>
    </source>
</evidence>
<evidence type="ECO:0000313" key="9">
    <source>
        <dbReference type="Proteomes" id="UP000754644"/>
    </source>
</evidence>
<dbReference type="NCBIfam" id="NF004128">
    <property type="entry name" value="PRK05618.1-2"/>
    <property type="match status" value="1"/>
</dbReference>
<evidence type="ECO:0000256" key="4">
    <source>
        <dbReference type="ARBA" id="ARBA00023274"/>
    </source>
</evidence>
<dbReference type="HAMAP" id="MF_01334">
    <property type="entry name" value="Ribosomal_bL25_CTC"/>
    <property type="match status" value="1"/>
</dbReference>
<comment type="caution">
    <text evidence="8">The sequence shown here is derived from an EMBL/GenBank/DDBJ whole genome shotgun (WGS) entry which is preliminary data.</text>
</comment>
<dbReference type="InterPro" id="IPR020057">
    <property type="entry name" value="Ribosomal_bL25_b-dom"/>
</dbReference>
<keyword evidence="3 5" id="KW-0689">Ribosomal protein</keyword>
<protein>
    <recommendedName>
        <fullName evidence="5">Large ribosomal subunit protein bL25</fullName>
    </recommendedName>
    <alternativeName>
        <fullName evidence="5">General stress protein CTC</fullName>
    </alternativeName>
</protein>
<reference evidence="8" key="1">
    <citation type="submission" date="2020-05" db="EMBL/GenBank/DDBJ databases">
        <title>Sulfur intermediates as new biogeochemical hubs in an aquatic model microbial ecosystem.</title>
        <authorList>
            <person name="Vigneron A."/>
        </authorList>
    </citation>
    <scope>NUCLEOTIDE SEQUENCE</scope>
    <source>
        <strain evidence="8">Bin.250</strain>
    </source>
</reference>
<dbReference type="Pfam" id="PF01386">
    <property type="entry name" value="Ribosomal_L25p"/>
    <property type="match status" value="1"/>
</dbReference>
<dbReference type="GO" id="GO:0022625">
    <property type="term" value="C:cytosolic large ribosomal subunit"/>
    <property type="evidence" value="ECO:0007669"/>
    <property type="project" value="TreeGrafter"/>
</dbReference>
<feature type="domain" description="Large ribosomal subunit protein bL25 beta" evidence="7">
    <location>
        <begin position="104"/>
        <end position="195"/>
    </location>
</feature>
<keyword evidence="1 5" id="KW-0699">rRNA-binding</keyword>
<evidence type="ECO:0000256" key="1">
    <source>
        <dbReference type="ARBA" id="ARBA00022730"/>
    </source>
</evidence>
<dbReference type="PANTHER" id="PTHR33284">
    <property type="entry name" value="RIBOSOMAL PROTEIN L25/GLN-TRNA SYNTHETASE, ANTI-CODON-BINDING DOMAIN-CONTAINING PROTEIN"/>
    <property type="match status" value="1"/>
</dbReference>
<evidence type="ECO:0000256" key="3">
    <source>
        <dbReference type="ARBA" id="ARBA00022980"/>
    </source>
</evidence>
<dbReference type="SUPFAM" id="SSF50715">
    <property type="entry name" value="Ribosomal protein L25-like"/>
    <property type="match status" value="1"/>
</dbReference>
<dbReference type="AlphaFoldDB" id="A0A972VWZ6"/>
<dbReference type="NCBIfam" id="NF004612">
    <property type="entry name" value="PRK05943.1"/>
    <property type="match status" value="1"/>
</dbReference>
<dbReference type="EMBL" id="JABMOJ010000267">
    <property type="protein sequence ID" value="NQV65126.1"/>
    <property type="molecule type" value="Genomic_DNA"/>
</dbReference>
<dbReference type="InterPro" id="IPR020056">
    <property type="entry name" value="Rbsml_bL25/Gln-tRNA_synth_N"/>
</dbReference>
<organism evidence="8 9">
    <name type="scientific">SAR86 cluster bacterium</name>
    <dbReference type="NCBI Taxonomy" id="2030880"/>
    <lineage>
        <taxon>Bacteria</taxon>
        <taxon>Pseudomonadati</taxon>
        <taxon>Pseudomonadota</taxon>
        <taxon>Gammaproteobacteria</taxon>
        <taxon>SAR86 cluster</taxon>
    </lineage>
</organism>
<keyword evidence="2 5" id="KW-0694">RNA-binding</keyword>
<dbReference type="PANTHER" id="PTHR33284:SF1">
    <property type="entry name" value="RIBOSOMAL PROTEIN L25_GLN-TRNA SYNTHETASE, ANTI-CODON-BINDING DOMAIN-CONTAINING PROTEIN"/>
    <property type="match status" value="1"/>
</dbReference>